<evidence type="ECO:0000313" key="2">
    <source>
        <dbReference type="Proteomes" id="UP000604473"/>
    </source>
</evidence>
<evidence type="ECO:0000313" key="1">
    <source>
        <dbReference type="EMBL" id="MBL3609159.1"/>
    </source>
</evidence>
<keyword evidence="2" id="KW-1185">Reference proteome</keyword>
<comment type="caution">
    <text evidence="1">The sequence shown here is derived from an EMBL/GenBank/DDBJ whole genome shotgun (WGS) entry which is preliminary data.</text>
</comment>
<gene>
    <name evidence="1" type="ORF">JMM60_10160</name>
</gene>
<sequence length="56" mass="6237">MDLFSWNGSGPEERRVSQMLARGRQQFDEVCALDMLNPVEAVASPEACSEYEPFAA</sequence>
<accession>A0ABS1RW34</accession>
<dbReference type="RefSeq" id="WP_202249077.1">
    <property type="nucleotide sequence ID" value="NZ_JAESJJ010000011.1"/>
</dbReference>
<dbReference type="Proteomes" id="UP000604473">
    <property type="component" value="Unassembled WGS sequence"/>
</dbReference>
<name>A0ABS1RW34_RHOSU</name>
<dbReference type="EMBL" id="JAESJJ010000011">
    <property type="protein sequence ID" value="MBL3609159.1"/>
    <property type="molecule type" value="Genomic_DNA"/>
</dbReference>
<protein>
    <submittedName>
        <fullName evidence="1">Uncharacterized protein</fullName>
    </submittedName>
</protein>
<proteinExistence type="predicted"/>
<reference evidence="1 2" key="1">
    <citation type="submission" date="2021-01" db="EMBL/GenBank/DDBJ databases">
        <title>Draft genomes of Rhodovulum sulfidophilum.</title>
        <authorList>
            <person name="Guzman M.S."/>
        </authorList>
    </citation>
    <scope>NUCLEOTIDE SEQUENCE [LARGE SCALE GENOMIC DNA]</scope>
    <source>
        <strain evidence="1 2">AB35</strain>
    </source>
</reference>
<organism evidence="1 2">
    <name type="scientific">Rhodovulum sulfidophilum</name>
    <name type="common">Rhodobacter sulfidophilus</name>
    <dbReference type="NCBI Taxonomy" id="35806"/>
    <lineage>
        <taxon>Bacteria</taxon>
        <taxon>Pseudomonadati</taxon>
        <taxon>Pseudomonadota</taxon>
        <taxon>Alphaproteobacteria</taxon>
        <taxon>Rhodobacterales</taxon>
        <taxon>Paracoccaceae</taxon>
        <taxon>Rhodovulum</taxon>
    </lineage>
</organism>